<proteinExistence type="predicted"/>
<gene>
    <name evidence="1" type="ORF">KAK11_06435</name>
</gene>
<dbReference type="InterPro" id="IPR022064">
    <property type="entry name" value="DUF3619"/>
</dbReference>
<reference evidence="1 2" key="1">
    <citation type="submission" date="2021-04" db="EMBL/GenBank/DDBJ databases">
        <title>The genome sequence of type strain Ideonella paludis KCTC 32238.</title>
        <authorList>
            <person name="Liu Y."/>
        </authorList>
    </citation>
    <scope>NUCLEOTIDE SEQUENCE [LARGE SCALE GENOMIC DNA]</scope>
    <source>
        <strain evidence="1 2">KCTC 32238</strain>
    </source>
</reference>
<organism evidence="1 2">
    <name type="scientific">Ideonella paludis</name>
    <dbReference type="NCBI Taxonomy" id="1233411"/>
    <lineage>
        <taxon>Bacteria</taxon>
        <taxon>Pseudomonadati</taxon>
        <taxon>Pseudomonadota</taxon>
        <taxon>Betaproteobacteria</taxon>
        <taxon>Burkholderiales</taxon>
        <taxon>Sphaerotilaceae</taxon>
        <taxon>Ideonella</taxon>
    </lineage>
</organism>
<dbReference type="Proteomes" id="UP000672097">
    <property type="component" value="Unassembled WGS sequence"/>
</dbReference>
<sequence length="151" mass="16294">MDGHDGVEARVGLRIAALLTERSASTDHAINERLRVAREQALARARARRLQEQAAQGISTLGGSLALRGGPTGSSWLQRMGFVLPLVVLLLGMFAIDEWHEAAQIQAAVEVDSALLSDPLPPDAYRDPGFLEFLKAPPVETSDVQISEVTE</sequence>
<evidence type="ECO:0000313" key="1">
    <source>
        <dbReference type="EMBL" id="MBQ0934955.1"/>
    </source>
</evidence>
<accession>A0ABS5DUY4</accession>
<dbReference type="EMBL" id="JAGQDG010000002">
    <property type="protein sequence ID" value="MBQ0934955.1"/>
    <property type="molecule type" value="Genomic_DNA"/>
</dbReference>
<comment type="caution">
    <text evidence="1">The sequence shown here is derived from an EMBL/GenBank/DDBJ whole genome shotgun (WGS) entry which is preliminary data.</text>
</comment>
<keyword evidence="2" id="KW-1185">Reference proteome</keyword>
<evidence type="ECO:0000313" key="2">
    <source>
        <dbReference type="Proteomes" id="UP000672097"/>
    </source>
</evidence>
<protein>
    <submittedName>
        <fullName evidence="1">DUF3619 family protein</fullName>
    </submittedName>
</protein>
<dbReference type="Pfam" id="PF12279">
    <property type="entry name" value="DUF3619"/>
    <property type="match status" value="1"/>
</dbReference>
<name>A0ABS5DUY4_9BURK</name>